<gene>
    <name evidence="2" type="ORF">GCM10023143_14180</name>
</gene>
<feature type="domain" description="DUF6089" evidence="1">
    <location>
        <begin position="22"/>
        <end position="214"/>
    </location>
</feature>
<dbReference type="InterPro" id="IPR045743">
    <property type="entry name" value="DUF6089"/>
</dbReference>
<dbReference type="SUPFAM" id="SSF56925">
    <property type="entry name" value="OMPA-like"/>
    <property type="match status" value="1"/>
</dbReference>
<dbReference type="Pfam" id="PF19573">
    <property type="entry name" value="DUF6089"/>
    <property type="match status" value="1"/>
</dbReference>
<protein>
    <recommendedName>
        <fullName evidence="1">DUF6089 domain-containing protein</fullName>
    </recommendedName>
</protein>
<comment type="caution">
    <text evidence="2">The sequence shown here is derived from an EMBL/GenBank/DDBJ whole genome shotgun (WGS) entry which is preliminary data.</text>
</comment>
<dbReference type="Gene3D" id="2.40.160.20">
    <property type="match status" value="1"/>
</dbReference>
<dbReference type="InterPro" id="IPR011250">
    <property type="entry name" value="OMP/PagP_B-barrel"/>
</dbReference>
<keyword evidence="3" id="KW-1185">Reference proteome</keyword>
<reference evidence="3" key="1">
    <citation type="journal article" date="2019" name="Int. J. Syst. Evol. Microbiol.">
        <title>The Global Catalogue of Microorganisms (GCM) 10K type strain sequencing project: providing services to taxonomists for standard genome sequencing and annotation.</title>
        <authorList>
            <consortium name="The Broad Institute Genomics Platform"/>
            <consortium name="The Broad Institute Genome Sequencing Center for Infectious Disease"/>
            <person name="Wu L."/>
            <person name="Ma J."/>
        </authorList>
    </citation>
    <scope>NUCLEOTIDE SEQUENCE [LARGE SCALE GENOMIC DNA]</scope>
    <source>
        <strain evidence="3">JCM 17664</strain>
    </source>
</reference>
<evidence type="ECO:0000313" key="2">
    <source>
        <dbReference type="EMBL" id="GAA4307544.1"/>
    </source>
</evidence>
<dbReference type="EMBL" id="BAABFN010000002">
    <property type="protein sequence ID" value="GAA4307544.1"/>
    <property type="molecule type" value="Genomic_DNA"/>
</dbReference>
<evidence type="ECO:0000313" key="3">
    <source>
        <dbReference type="Proteomes" id="UP001501207"/>
    </source>
</evidence>
<proteinExistence type="predicted"/>
<sequence>MGRKTLNPYTLKKVIFTLGLLFAFCTGLYAQGGMELGAFLGMSTYNGDLQGERINLDESHLAVGALFRKYVYKGLDVRLGATFTTLSGADRHSSSGSTRLRNLDFKTFVSDFQLLAEYNFMDITERRFTPYVFAGIGVYHFNPYTADSLSNKVYLQPLSTEGQGLSEYPDRDPYKLTQLSIPFGVGVKYAINDQINIGAELSLRKTFTDYLDDVSNTYVDRNVLEKERGANAAYFAWRTKELPGHENDPYPADGSFRGSPKHKDWYYFAGLTVTFNLGSGRYGGALRSLNCPTYQ</sequence>
<evidence type="ECO:0000259" key="1">
    <source>
        <dbReference type="Pfam" id="PF19573"/>
    </source>
</evidence>
<dbReference type="Proteomes" id="UP001501207">
    <property type="component" value="Unassembled WGS sequence"/>
</dbReference>
<organism evidence="2 3">
    <name type="scientific">Compostibacter hankyongensis</name>
    <dbReference type="NCBI Taxonomy" id="1007089"/>
    <lineage>
        <taxon>Bacteria</taxon>
        <taxon>Pseudomonadati</taxon>
        <taxon>Bacteroidota</taxon>
        <taxon>Chitinophagia</taxon>
        <taxon>Chitinophagales</taxon>
        <taxon>Chitinophagaceae</taxon>
        <taxon>Compostibacter</taxon>
    </lineage>
</organism>
<accession>A0ABP8FN07</accession>
<name>A0ABP8FN07_9BACT</name>